<dbReference type="OrthoDB" id="9815044at2"/>
<dbReference type="CDD" id="cd01335">
    <property type="entry name" value="Radical_SAM"/>
    <property type="match status" value="1"/>
</dbReference>
<dbReference type="RefSeq" id="WP_115268439.1">
    <property type="nucleotide sequence ID" value="NZ_UGGU01000003.1"/>
</dbReference>
<dbReference type="PANTHER" id="PTHR11135:SF0">
    <property type="entry name" value="ELONGATOR COMPLEX PROTEIN 3"/>
    <property type="match status" value="1"/>
</dbReference>
<dbReference type="Proteomes" id="UP000255328">
    <property type="component" value="Unassembled WGS sequence"/>
</dbReference>
<evidence type="ECO:0000256" key="5">
    <source>
        <dbReference type="ARBA" id="ARBA00023004"/>
    </source>
</evidence>
<dbReference type="PROSITE" id="PS51918">
    <property type="entry name" value="RADICAL_SAM"/>
    <property type="match status" value="1"/>
</dbReference>
<evidence type="ECO:0000259" key="7">
    <source>
        <dbReference type="PROSITE" id="PS51918"/>
    </source>
</evidence>
<dbReference type="InterPro" id="IPR023404">
    <property type="entry name" value="rSAM_horseshoe"/>
</dbReference>
<organism evidence="8 9">
    <name type="scientific">Fusobacterium necrogenes</name>
    <dbReference type="NCBI Taxonomy" id="858"/>
    <lineage>
        <taxon>Bacteria</taxon>
        <taxon>Fusobacteriati</taxon>
        <taxon>Fusobacteriota</taxon>
        <taxon>Fusobacteriia</taxon>
        <taxon>Fusobacteriales</taxon>
        <taxon>Fusobacteriaceae</taxon>
        <taxon>Fusobacterium</taxon>
    </lineage>
</organism>
<dbReference type="InterPro" id="IPR032432">
    <property type="entry name" value="Radical_SAM_C"/>
</dbReference>
<reference evidence="8 9" key="1">
    <citation type="submission" date="2018-06" db="EMBL/GenBank/DDBJ databases">
        <authorList>
            <consortium name="Pathogen Informatics"/>
            <person name="Doyle S."/>
        </authorList>
    </citation>
    <scope>NUCLEOTIDE SEQUENCE [LARGE SCALE GENOMIC DNA]</scope>
    <source>
        <strain evidence="8 9">NCTC10723</strain>
    </source>
</reference>
<protein>
    <submittedName>
        <fullName evidence="8">Oxygen-independent coproporphyrinogen-III oxidase 2</fullName>
        <ecNumber evidence="8">1.3.98.3</ecNumber>
    </submittedName>
</protein>
<evidence type="ECO:0000256" key="4">
    <source>
        <dbReference type="ARBA" id="ARBA00022723"/>
    </source>
</evidence>
<dbReference type="GO" id="GO:0005737">
    <property type="term" value="C:cytoplasm"/>
    <property type="evidence" value="ECO:0007669"/>
    <property type="project" value="TreeGrafter"/>
</dbReference>
<gene>
    <name evidence="8" type="primary">hemZ_1</name>
    <name evidence="8" type="ORF">NCTC10723_00171</name>
</gene>
<keyword evidence="6" id="KW-0411">Iron-sulfur</keyword>
<evidence type="ECO:0000313" key="8">
    <source>
        <dbReference type="EMBL" id="STO30742.1"/>
    </source>
</evidence>
<dbReference type="SFLD" id="SFLDS00029">
    <property type="entry name" value="Radical_SAM"/>
    <property type="match status" value="1"/>
</dbReference>
<comment type="cofactor">
    <cofactor evidence="1">
        <name>[4Fe-4S] cluster</name>
        <dbReference type="ChEBI" id="CHEBI:49883"/>
    </cofactor>
</comment>
<keyword evidence="4" id="KW-0479">Metal-binding</keyword>
<dbReference type="SUPFAM" id="SSF102114">
    <property type="entry name" value="Radical SAM enzymes"/>
    <property type="match status" value="1"/>
</dbReference>
<dbReference type="GO" id="GO:0051539">
    <property type="term" value="F:4 iron, 4 sulfur cluster binding"/>
    <property type="evidence" value="ECO:0007669"/>
    <property type="project" value="UniProtKB-KW"/>
</dbReference>
<dbReference type="InterPro" id="IPR039661">
    <property type="entry name" value="ELP3"/>
</dbReference>
<dbReference type="GO" id="GO:0002926">
    <property type="term" value="P:tRNA wobble base 5-methoxycarbonylmethyl-2-thiouridinylation"/>
    <property type="evidence" value="ECO:0007669"/>
    <property type="project" value="TreeGrafter"/>
</dbReference>
<dbReference type="SMART" id="SM00729">
    <property type="entry name" value="Elp3"/>
    <property type="match status" value="1"/>
</dbReference>
<dbReference type="EMBL" id="UGGU01000003">
    <property type="protein sequence ID" value="STO30742.1"/>
    <property type="molecule type" value="Genomic_DNA"/>
</dbReference>
<feature type="domain" description="Radical SAM core" evidence="7">
    <location>
        <begin position="1"/>
        <end position="233"/>
    </location>
</feature>
<evidence type="ECO:0000256" key="6">
    <source>
        <dbReference type="ARBA" id="ARBA00023014"/>
    </source>
</evidence>
<keyword evidence="5" id="KW-0408">Iron</keyword>
<dbReference type="Pfam" id="PF04055">
    <property type="entry name" value="Radical_SAM"/>
    <property type="match status" value="1"/>
</dbReference>
<dbReference type="Gene3D" id="3.80.30.20">
    <property type="entry name" value="tm_1862 like domain"/>
    <property type="match status" value="1"/>
</dbReference>
<evidence type="ECO:0000313" key="9">
    <source>
        <dbReference type="Proteomes" id="UP000255328"/>
    </source>
</evidence>
<evidence type="ECO:0000256" key="3">
    <source>
        <dbReference type="ARBA" id="ARBA00022691"/>
    </source>
</evidence>
<dbReference type="PANTHER" id="PTHR11135">
    <property type="entry name" value="HISTONE ACETYLTRANSFERASE-RELATED"/>
    <property type="match status" value="1"/>
</dbReference>
<dbReference type="InterPro" id="IPR058240">
    <property type="entry name" value="rSAM_sf"/>
</dbReference>
<accession>A0A377GVI1</accession>
<dbReference type="AlphaFoldDB" id="A0A377GVI1"/>
<keyword evidence="2" id="KW-0004">4Fe-4S</keyword>
<keyword evidence="9" id="KW-1185">Reference proteome</keyword>
<dbReference type="GO" id="GO:0046872">
    <property type="term" value="F:metal ion binding"/>
    <property type="evidence" value="ECO:0007669"/>
    <property type="project" value="UniProtKB-KW"/>
</dbReference>
<dbReference type="GO" id="GO:0051989">
    <property type="term" value="F:coproporphyrinogen dehydrogenase activity"/>
    <property type="evidence" value="ECO:0007669"/>
    <property type="project" value="UniProtKB-EC"/>
</dbReference>
<dbReference type="Pfam" id="PF16199">
    <property type="entry name" value="Radical_SAM_C"/>
    <property type="match status" value="1"/>
</dbReference>
<dbReference type="InterPro" id="IPR006638">
    <property type="entry name" value="Elp3/MiaA/NifB-like_rSAM"/>
</dbReference>
<proteinExistence type="predicted"/>
<dbReference type="SFLD" id="SFLDG01082">
    <property type="entry name" value="B12-binding_domain_containing"/>
    <property type="match status" value="1"/>
</dbReference>
<dbReference type="InterPro" id="IPR007197">
    <property type="entry name" value="rSAM"/>
</dbReference>
<evidence type="ECO:0000256" key="1">
    <source>
        <dbReference type="ARBA" id="ARBA00001966"/>
    </source>
</evidence>
<dbReference type="SFLD" id="SFLDG01086">
    <property type="entry name" value="elongater_protein-like"/>
    <property type="match status" value="1"/>
</dbReference>
<keyword evidence="8" id="KW-0560">Oxidoreductase</keyword>
<dbReference type="FunFam" id="3.80.30.20:FF:000016">
    <property type="entry name" value="Oxygen-independent coproporphyrinogen III oxidase"/>
    <property type="match status" value="1"/>
</dbReference>
<name>A0A377GVI1_9FUSO</name>
<sequence>MKHYNIPIFISHFGCPNSCVFCNQKKINGRETDVTIEDLKNTIEMYLETLPKNSKKEVAFFGGTFTGISMKLQEEYLKTVYEYIKKGDINGIRLSTRPDYINDEIVAQLKKYGVTAIELGVQSLDKKVLLATERFYPVEIVEEACKIIKKYEIDLGIQLMIGLPKSTFESDYLTAVKILDMKPEMARIYPTLVIKNTKMAQMFFTGEYHALTLDEAVERTRKIYSLLESEGINIIRVGLQPSEDLRENGVVIAGPFHPAFREVVETEIYYDFFRKILENEKKLDIFANEKSISKLLGIKKVNRIRLKKYFHIDIDNSIDRNDVIINGRKYSRLDVLRGELTNESNSNQHR</sequence>
<keyword evidence="3" id="KW-0949">S-adenosyl-L-methionine</keyword>
<evidence type="ECO:0000256" key="2">
    <source>
        <dbReference type="ARBA" id="ARBA00022485"/>
    </source>
</evidence>
<dbReference type="EC" id="1.3.98.3" evidence="8"/>